<dbReference type="GO" id="GO:0009725">
    <property type="term" value="P:response to hormone"/>
    <property type="evidence" value="ECO:0007669"/>
    <property type="project" value="UniProtKB-ARBA"/>
</dbReference>
<evidence type="ECO:0000256" key="2">
    <source>
        <dbReference type="ARBA" id="ARBA00004141"/>
    </source>
</evidence>
<comment type="similarity">
    <text evidence="10">Belongs to the PRP39 family.</text>
</comment>
<keyword evidence="8" id="KW-0508">mRNA splicing</keyword>
<evidence type="ECO:0000256" key="3">
    <source>
        <dbReference type="ARBA" id="ARBA00022664"/>
    </source>
</evidence>
<dbReference type="InterPro" id="IPR059164">
    <property type="entry name" value="HAT_PRP39_C"/>
</dbReference>
<proteinExistence type="inferred from homology"/>
<feature type="region of interest" description="Disordered" evidence="12">
    <location>
        <begin position="723"/>
        <end position="754"/>
    </location>
</feature>
<dbReference type="Proteomes" id="UP000327013">
    <property type="component" value="Unassembled WGS sequence"/>
</dbReference>
<evidence type="ECO:0000256" key="5">
    <source>
        <dbReference type="ARBA" id="ARBA00022737"/>
    </source>
</evidence>
<feature type="transmembrane region" description="Helical" evidence="13">
    <location>
        <begin position="1098"/>
        <end position="1117"/>
    </location>
</feature>
<dbReference type="EMBL" id="VIBQ01000009">
    <property type="protein sequence ID" value="KAB8336965.1"/>
    <property type="molecule type" value="Genomic_DNA"/>
</dbReference>
<dbReference type="Gene3D" id="1.25.40.10">
    <property type="entry name" value="Tetratricopeptide repeat domain"/>
    <property type="match status" value="2"/>
</dbReference>
<gene>
    <name evidence="14" type="ORF">FH972_021269</name>
</gene>
<feature type="transmembrane region" description="Helical" evidence="13">
    <location>
        <begin position="1043"/>
        <end position="1063"/>
    </location>
</feature>
<evidence type="ECO:0000256" key="8">
    <source>
        <dbReference type="ARBA" id="ARBA00023187"/>
    </source>
</evidence>
<keyword evidence="15" id="KW-1185">Reference proteome</keyword>
<keyword evidence="7 13" id="KW-0472">Membrane</keyword>
<evidence type="ECO:0000256" key="13">
    <source>
        <dbReference type="SAM" id="Phobius"/>
    </source>
</evidence>
<keyword evidence="11" id="KW-0479">Metal-binding</keyword>
<reference evidence="14 15" key="1">
    <citation type="submission" date="2019-06" db="EMBL/GenBank/DDBJ databases">
        <title>A chromosomal-level reference genome of Carpinus fangiana (Coryloideae, Betulaceae).</title>
        <authorList>
            <person name="Yang X."/>
            <person name="Wang Z."/>
            <person name="Zhang L."/>
            <person name="Hao G."/>
            <person name="Liu J."/>
            <person name="Yang Y."/>
        </authorList>
    </citation>
    <scope>NUCLEOTIDE SEQUENCE [LARGE SCALE GENOMIC DNA]</scope>
    <source>
        <strain evidence="14">Cfa_2016G</strain>
        <tissue evidence="14">Leaf</tissue>
    </source>
</reference>
<dbReference type="Pfam" id="PF03006">
    <property type="entry name" value="HlyIII"/>
    <property type="match status" value="1"/>
</dbReference>
<dbReference type="SUPFAM" id="SSF48452">
    <property type="entry name" value="TPR-like"/>
    <property type="match status" value="1"/>
</dbReference>
<dbReference type="SMART" id="SM00386">
    <property type="entry name" value="HAT"/>
    <property type="match status" value="7"/>
</dbReference>
<evidence type="ECO:0000256" key="11">
    <source>
        <dbReference type="PIRSR" id="PIRSR604254-1"/>
    </source>
</evidence>
<evidence type="ECO:0000256" key="4">
    <source>
        <dbReference type="ARBA" id="ARBA00022692"/>
    </source>
</evidence>
<dbReference type="GO" id="GO:0030627">
    <property type="term" value="F:pre-mRNA 5'-splice site binding"/>
    <property type="evidence" value="ECO:0007669"/>
    <property type="project" value="TreeGrafter"/>
</dbReference>
<dbReference type="GO" id="GO:0000395">
    <property type="term" value="P:mRNA 5'-splice site recognition"/>
    <property type="evidence" value="ECO:0007669"/>
    <property type="project" value="TreeGrafter"/>
</dbReference>
<evidence type="ECO:0000256" key="7">
    <source>
        <dbReference type="ARBA" id="ARBA00023136"/>
    </source>
</evidence>
<dbReference type="GO" id="GO:0005685">
    <property type="term" value="C:U1 snRNP"/>
    <property type="evidence" value="ECO:0007669"/>
    <property type="project" value="TreeGrafter"/>
</dbReference>
<feature type="transmembrane region" description="Helical" evidence="13">
    <location>
        <begin position="1001"/>
        <end position="1023"/>
    </location>
</feature>
<evidence type="ECO:0000256" key="10">
    <source>
        <dbReference type="ARBA" id="ARBA00038019"/>
    </source>
</evidence>
<evidence type="ECO:0000313" key="14">
    <source>
        <dbReference type="EMBL" id="KAB8336965.1"/>
    </source>
</evidence>
<comment type="caution">
    <text evidence="14">The sequence shown here is derived from an EMBL/GenBank/DDBJ whole genome shotgun (WGS) entry which is preliminary data.</text>
</comment>
<feature type="transmembrane region" description="Helical" evidence="13">
    <location>
        <begin position="1129"/>
        <end position="1150"/>
    </location>
</feature>
<dbReference type="GO" id="GO:0046872">
    <property type="term" value="F:metal ion binding"/>
    <property type="evidence" value="ECO:0007669"/>
    <property type="project" value="UniProtKB-KW"/>
</dbReference>
<dbReference type="InterPro" id="IPR011990">
    <property type="entry name" value="TPR-like_helical_dom_sf"/>
</dbReference>
<keyword evidence="4 13" id="KW-0812">Transmembrane</keyword>
<dbReference type="GO" id="GO:0016020">
    <property type="term" value="C:membrane"/>
    <property type="evidence" value="ECO:0007669"/>
    <property type="project" value="UniProtKB-SubCell"/>
</dbReference>
<evidence type="ECO:0000256" key="12">
    <source>
        <dbReference type="SAM" id="MobiDB-lite"/>
    </source>
</evidence>
<dbReference type="InterPro" id="IPR004254">
    <property type="entry name" value="AdipoR/HlyIII-related"/>
</dbReference>
<organism evidence="14 15">
    <name type="scientific">Carpinus fangiana</name>
    <dbReference type="NCBI Taxonomy" id="176857"/>
    <lineage>
        <taxon>Eukaryota</taxon>
        <taxon>Viridiplantae</taxon>
        <taxon>Streptophyta</taxon>
        <taxon>Embryophyta</taxon>
        <taxon>Tracheophyta</taxon>
        <taxon>Spermatophyta</taxon>
        <taxon>Magnoliopsida</taxon>
        <taxon>eudicotyledons</taxon>
        <taxon>Gunneridae</taxon>
        <taxon>Pentapetalae</taxon>
        <taxon>rosids</taxon>
        <taxon>fabids</taxon>
        <taxon>Fagales</taxon>
        <taxon>Betulaceae</taxon>
        <taxon>Carpinus</taxon>
    </lineage>
</organism>
<dbReference type="OrthoDB" id="529367at2759"/>
<sequence length="1206" mass="136202">MAELQFGSNEEENERLRQLNAAVVRPSPPWTFRAPSLTPILQLAEPDAFEPWQKLVAATESLDGGLTRNSSPQAIASTRNIYDEFLHKYPLFFGYWKKYADLEFAIAGTEAAELVYERGIASISASVDLWTSYCQFKTETCHDTDIIRELFERGAKCVGLDFLAHPFWDKYLEFEERAEAYDNIFNILSRLIHLPMHQYARYFERFRQLASSRPLAELGPPELLARFRAEVELDGGAGQLEPFMEQGIRSKADVHFLGIFQRCADETTKRWTYESEIKRPYFHITELEEGQLSNWNKYLDFEEAQGDFERTAFLYERCLIAAAFYEEVWLRFARWMDSQSGKTEYTRNIYQRASCIYSPVARPTVRLQWALFEEVNGRIDVAHAIYEAIMLTLPGNTETVVAWASSVKRNDGIDAASAVFASQVEAPGLDQEAKANLVCEWARLLWKIKGAPAEARQLLQHYKASHLDSKDYWKSYLMFEVEQLPHDGQASLVQQVFEEGKSQGQLSDEAKVELTKVYMTYLLERGGANAAKDFLALDQTIHGNEPWRLRTRPATTAAVPAKATWTPAARFLKSCGNSNLNLSRWRRSAQHVKWTRALPRRHRPPGRPRIATVQSDWREFGNGASPLRSLVSSLGSSDAFSSTAAPIASELPRQASLTSDPSSLLLLHLRLAPTLERQVGAIRRQQASAAVAAACPHPFRLLASSPPLLRAMSRVACVTMTSHEDPTVGSSSGQDLSPRPAARQRRRHSSYQPRSWAAEGDNIQLLVDHFLQELSRRLDFLETYGQLSLDSGIERAYDTLLHVRDSCSHVSDEVLGAGRRRANIIVDTLDDHYKGALAKKESLEARAVEGVKFMENLLSDFEARAYAMRDSRLNAASEFIDEGWRRAEKGMGMAREAVDEGIEKARRAKESLKISIDAAIKRAREHGLIKYEDLPDPWRVNPHILRGYRFSETKLDCVRSTLGFSNETVNIWSHALGLVAVLAVAFYFYPASPIFSQASTADILIAGVFFAAAAKCLVCSTLWHTMSSIAEQRLMERFACVDYTGISLLIATSIMTTEYTAFYCEPISRWTYMLLTLILGIGGTILPWNPTFNRIDMAWLRVGFFCSLAMTGFLPIFQLALTRGIHWAAVFYAPILKSVLVYFTGAVLYASKTPERWFPGMFDYVGGSHNIWHMAVLGGILFHYSAMQDFFHHAFARANEASCSVY</sequence>
<dbReference type="PANTHER" id="PTHR17204">
    <property type="entry name" value="PRE-MRNA PROCESSING PROTEIN PRP39-RELATED"/>
    <property type="match status" value="1"/>
</dbReference>
<feature type="transmembrane region" description="Helical" evidence="13">
    <location>
        <begin position="1170"/>
        <end position="1187"/>
    </location>
</feature>
<keyword evidence="11" id="KW-0862">Zinc</keyword>
<dbReference type="AlphaFoldDB" id="A0A5N6KPF6"/>
<dbReference type="FunFam" id="1.25.40.10:FF:000064">
    <property type="entry name" value="Putative pre-mrna-processing factor 39"/>
    <property type="match status" value="1"/>
</dbReference>
<feature type="binding site" evidence="11">
    <location>
        <position position="1169"/>
    </location>
    <ligand>
        <name>Zn(2+)</name>
        <dbReference type="ChEBI" id="CHEBI:29105"/>
    </ligand>
</feature>
<protein>
    <submittedName>
        <fullName evidence="14">Uncharacterized protein</fullName>
    </submittedName>
</protein>
<feature type="transmembrane region" description="Helical" evidence="13">
    <location>
        <begin position="971"/>
        <end position="989"/>
    </location>
</feature>
<keyword evidence="6 13" id="KW-1133">Transmembrane helix</keyword>
<dbReference type="GO" id="GO:0071004">
    <property type="term" value="C:U2-type prespliceosome"/>
    <property type="evidence" value="ECO:0007669"/>
    <property type="project" value="TreeGrafter"/>
</dbReference>
<name>A0A5N6KPF6_9ROSI</name>
<keyword evidence="9" id="KW-0539">Nucleus</keyword>
<dbReference type="FunFam" id="1.25.40.10:FF:000451">
    <property type="entry name" value="mRNA splicing protein (Prp39), putative"/>
    <property type="match status" value="1"/>
</dbReference>
<comment type="subcellular location">
    <subcellularLocation>
        <location evidence="2">Membrane</location>
        <topology evidence="2">Multi-pass membrane protein</topology>
    </subcellularLocation>
    <subcellularLocation>
        <location evidence="1">Nucleus</location>
    </subcellularLocation>
</comment>
<feature type="binding site" evidence="11">
    <location>
        <position position="1173"/>
    </location>
    <ligand>
        <name>Zn(2+)</name>
        <dbReference type="ChEBI" id="CHEBI:29105"/>
    </ligand>
</feature>
<dbReference type="Pfam" id="PF23241">
    <property type="entry name" value="HAT_PRP39_C"/>
    <property type="match status" value="1"/>
</dbReference>
<dbReference type="PANTHER" id="PTHR17204:SF5">
    <property type="entry name" value="PRE-MRNA-PROCESSING FACTOR 39"/>
    <property type="match status" value="1"/>
</dbReference>
<feature type="transmembrane region" description="Helical" evidence="13">
    <location>
        <begin position="1070"/>
        <end position="1086"/>
    </location>
</feature>
<evidence type="ECO:0000256" key="6">
    <source>
        <dbReference type="ARBA" id="ARBA00022989"/>
    </source>
</evidence>
<evidence type="ECO:0000313" key="15">
    <source>
        <dbReference type="Proteomes" id="UP000327013"/>
    </source>
</evidence>
<dbReference type="GO" id="GO:0009744">
    <property type="term" value="P:response to sucrose"/>
    <property type="evidence" value="ECO:0007669"/>
    <property type="project" value="UniProtKB-ARBA"/>
</dbReference>
<dbReference type="Pfam" id="PF23240">
    <property type="entry name" value="HAT_PRP39_N"/>
    <property type="match status" value="1"/>
</dbReference>
<keyword evidence="5" id="KW-0677">Repeat</keyword>
<evidence type="ECO:0000256" key="1">
    <source>
        <dbReference type="ARBA" id="ARBA00004123"/>
    </source>
</evidence>
<accession>A0A5N6KPF6</accession>
<dbReference type="InterPro" id="IPR003107">
    <property type="entry name" value="HAT"/>
</dbReference>
<evidence type="ECO:0000256" key="9">
    <source>
        <dbReference type="ARBA" id="ARBA00023242"/>
    </source>
</evidence>
<dbReference type="GO" id="GO:0000243">
    <property type="term" value="C:commitment complex"/>
    <property type="evidence" value="ECO:0007669"/>
    <property type="project" value="TreeGrafter"/>
</dbReference>
<feature type="binding site" evidence="11">
    <location>
        <position position="1024"/>
    </location>
    <ligand>
        <name>Zn(2+)</name>
        <dbReference type="ChEBI" id="CHEBI:29105"/>
    </ligand>
</feature>
<keyword evidence="3" id="KW-0507">mRNA processing</keyword>